<sequence>MADVENVSQAAAPATAAPMTVTNSSAADAAGSVGSNGKQEGGVQSDGNAASHDLGTSPTQEKSSNSHPHDSEYDTASDLEGGDDYDDDEDDLDDSLSDDDDEDDDSETDDDDEEDDEGVEGDMTSQDKVDAEAQKKVDEDRSNPQYIPKRGTFYEHDDRTAEDGECIEVEGSEDADGQSTTNGAGGSTGGSKTAPTISSASKTMKKWQPASAVDRWSHDRFDPSEQAPKSRTELVSAYGYDIRTEDAPPKARRRRRYGRGPSKYNRNWEDESAYLKTNNKERKPPKPSDFPALNENSGKSRRSSGRTREEKENRMERRQREGKSDRSERQSHSRNNHQDDYNDRRERGGEGSGHKSSKSKSNFNRQNQASVGRQAAMEFKQKNRQSSQNSAGPANQGQGSSLSSRLEAHRQPNANQQSQHINKSPSTGSGLGKSQQNQVSSPQQQQQQHNDNYNKKKNYDQGHQSNQGSSHNAVVPNQQQQLHQQQQSSANHNVVRQQNAQQLQPKPQPTLPSTNLSQRLQQVQNRNDPSHVGSVQMHALASQNQQQQQQQQQLLQHQQTASMMMAAPQNLNQAQEQRGPPKRYSSLRRSQHEAQHIGEHQQLQQLHMQQQQAATPPAMLMPAEQAMLQANLMQMYHQENMQAQMQALQVSQQANVPKQAAYANVGPQAQPPGPYTGTATPQTAYYVAPDAYTPASAAQATQAAATYAAQQAAPNYMAQQPNPATLAAYANAGPTPQQTVPTSAFGAAAGVGVVPQPNPAATAAANYQNYNTVGGTTYFVPPPTQTSNRPVSLPQRRPTNAIPILPPSDKNKSQTPAAQQKVSETKDETKSSSSNVTASAPIGSAENIDHIIDNMFVQRPAFQPPANAAAASASNTKSVVNETSLAENSNSTNPVGASTQQDNNAAPQTSEKLTNESATTSTEVSNNNPISTQE</sequence>
<keyword evidence="13" id="KW-0694">RNA-binding</keyword>
<evidence type="ECO:0000256" key="17">
    <source>
        <dbReference type="ARBA" id="ARBA00023273"/>
    </source>
</evidence>
<proteinExistence type="inferred from homology"/>
<feature type="compositionally biased region" description="Basic and acidic residues" evidence="18">
    <location>
        <begin position="590"/>
        <end position="599"/>
    </location>
</feature>
<evidence type="ECO:0000256" key="16">
    <source>
        <dbReference type="ARBA" id="ARBA00023242"/>
    </source>
</evidence>
<organism evidence="20 21">
    <name type="scientific">Musca domestica</name>
    <name type="common">House fly</name>
    <dbReference type="NCBI Taxonomy" id="7370"/>
    <lineage>
        <taxon>Eukaryota</taxon>
        <taxon>Metazoa</taxon>
        <taxon>Ecdysozoa</taxon>
        <taxon>Arthropoda</taxon>
        <taxon>Hexapoda</taxon>
        <taxon>Insecta</taxon>
        <taxon>Pterygota</taxon>
        <taxon>Neoptera</taxon>
        <taxon>Endopterygota</taxon>
        <taxon>Diptera</taxon>
        <taxon>Brachycera</taxon>
        <taxon>Muscomorpha</taxon>
        <taxon>Muscoidea</taxon>
        <taxon>Muscidae</taxon>
        <taxon>Musca</taxon>
    </lineage>
</organism>
<dbReference type="InterPro" id="IPR018545">
    <property type="entry name" value="Btz_dom"/>
</dbReference>
<feature type="compositionally biased region" description="Acidic residues" evidence="18">
    <location>
        <begin position="163"/>
        <end position="176"/>
    </location>
</feature>
<keyword evidence="20" id="KW-1185">Reference proteome</keyword>
<evidence type="ECO:0000256" key="11">
    <source>
        <dbReference type="ARBA" id="ARBA00022816"/>
    </source>
</evidence>
<dbReference type="OrthoDB" id="657902at2759"/>
<feature type="compositionally biased region" description="Polar residues" evidence="18">
    <location>
        <begin position="813"/>
        <end position="822"/>
    </location>
</feature>
<keyword evidence="10" id="KW-0747">Spliceosome</keyword>
<name>A0A9J7D2L1_MUSDO</name>
<feature type="compositionally biased region" description="Low complexity" evidence="18">
    <location>
        <begin position="600"/>
        <end position="614"/>
    </location>
</feature>
<protein>
    <recommendedName>
        <fullName evidence="6">Protein CASC3</fullName>
    </recommendedName>
</protein>
<evidence type="ECO:0000256" key="13">
    <source>
        <dbReference type="ARBA" id="ARBA00022884"/>
    </source>
</evidence>
<feature type="compositionally biased region" description="Polar residues" evidence="18">
    <location>
        <begin position="513"/>
        <end position="527"/>
    </location>
</feature>
<keyword evidence="9" id="KW-0507">mRNA processing</keyword>
<comment type="similarity">
    <text evidence="5">Belongs to the CASC3 family.</text>
</comment>
<dbReference type="Proteomes" id="UP001652621">
    <property type="component" value="Unplaced"/>
</dbReference>
<keyword evidence="8" id="KW-0963">Cytoplasm</keyword>
<feature type="compositionally biased region" description="Polar residues" evidence="18">
    <location>
        <begin position="54"/>
        <end position="66"/>
    </location>
</feature>
<feature type="domain" description="Btz" evidence="19">
    <location>
        <begin position="103"/>
        <end position="247"/>
    </location>
</feature>
<gene>
    <name evidence="21 22" type="primary">LOC101889268</name>
</gene>
<feature type="compositionally biased region" description="Low complexity" evidence="18">
    <location>
        <begin position="10"/>
        <end position="37"/>
    </location>
</feature>
<dbReference type="eggNOG" id="KOG4264">
    <property type="taxonomic scope" value="Eukaryota"/>
</dbReference>
<evidence type="ECO:0000256" key="7">
    <source>
        <dbReference type="ARBA" id="ARBA00022448"/>
    </source>
</evidence>
<feature type="compositionally biased region" description="Polar residues" evidence="18">
    <location>
        <begin position="384"/>
        <end position="404"/>
    </location>
</feature>
<keyword evidence="14" id="KW-0866">Nonsense-mediated mRNA decay</keyword>
<dbReference type="Pfam" id="PF09405">
    <property type="entry name" value="Btz"/>
    <property type="match status" value="1"/>
</dbReference>
<evidence type="ECO:0000256" key="5">
    <source>
        <dbReference type="ARBA" id="ARBA00009548"/>
    </source>
</evidence>
<evidence type="ECO:0000313" key="20">
    <source>
        <dbReference type="Proteomes" id="UP001652621"/>
    </source>
</evidence>
<dbReference type="VEuPathDB" id="VectorBase:MDOMA2_008282"/>
<dbReference type="VEuPathDB" id="VectorBase:MDOA012405"/>
<evidence type="ECO:0000313" key="21">
    <source>
        <dbReference type="RefSeq" id="XP_005190428.2"/>
    </source>
</evidence>
<feature type="compositionally biased region" description="Basic and acidic residues" evidence="18">
    <location>
        <begin position="152"/>
        <end position="162"/>
    </location>
</feature>
<evidence type="ECO:0000256" key="3">
    <source>
        <dbReference type="ARBA" id="ARBA00004324"/>
    </source>
</evidence>
<dbReference type="PANTHER" id="PTHR13434:SF0">
    <property type="entry name" value="PROTEIN CASC3"/>
    <property type="match status" value="1"/>
</dbReference>
<evidence type="ECO:0000256" key="15">
    <source>
        <dbReference type="ARBA" id="ARBA00023187"/>
    </source>
</evidence>
<dbReference type="RefSeq" id="XP_011295330.2">
    <property type="nucleotide sequence ID" value="XM_011297028.3"/>
</dbReference>
<feature type="compositionally biased region" description="Polar residues" evidence="18">
    <location>
        <begin position="412"/>
        <end position="428"/>
    </location>
</feature>
<feature type="compositionally biased region" description="Polar residues" evidence="18">
    <location>
        <begin position="876"/>
        <end position="934"/>
    </location>
</feature>
<keyword evidence="12" id="KW-0810">Translation regulation</keyword>
<feature type="region of interest" description="Disordered" evidence="18">
    <location>
        <begin position="867"/>
        <end position="934"/>
    </location>
</feature>
<keyword evidence="17" id="KW-0966">Cell projection</keyword>
<dbReference type="PANTHER" id="PTHR13434">
    <property type="entry name" value="PROTEIN CASC3"/>
    <property type="match status" value="1"/>
</dbReference>
<evidence type="ECO:0000256" key="2">
    <source>
        <dbReference type="ARBA" id="ARBA00004279"/>
    </source>
</evidence>
<feature type="compositionally biased region" description="Polar residues" evidence="18">
    <location>
        <begin position="193"/>
        <end position="202"/>
    </location>
</feature>
<reference evidence="21 22" key="1">
    <citation type="submission" date="2025-05" db="UniProtKB">
        <authorList>
            <consortium name="RefSeq"/>
        </authorList>
    </citation>
    <scope>IDENTIFICATION</scope>
    <source>
        <strain evidence="21 22">Aabys</strain>
        <tissue evidence="21 22">Whole body</tissue>
    </source>
</reference>
<evidence type="ECO:0000256" key="18">
    <source>
        <dbReference type="SAM" id="MobiDB-lite"/>
    </source>
</evidence>
<feature type="compositionally biased region" description="Polar residues" evidence="18">
    <location>
        <begin position="462"/>
        <end position="477"/>
    </location>
</feature>
<evidence type="ECO:0000256" key="10">
    <source>
        <dbReference type="ARBA" id="ARBA00022728"/>
    </source>
</evidence>
<feature type="region of interest" description="Disordered" evidence="18">
    <location>
        <begin position="1"/>
        <end position="614"/>
    </location>
</feature>
<keyword evidence="16" id="KW-0539">Nucleus</keyword>
<evidence type="ECO:0000256" key="4">
    <source>
        <dbReference type="ARBA" id="ARBA00004556"/>
    </source>
</evidence>
<keyword evidence="7" id="KW-0813">Transport</keyword>
<evidence type="ECO:0000256" key="1">
    <source>
        <dbReference type="ARBA" id="ARBA00004210"/>
    </source>
</evidence>
<feature type="compositionally biased region" description="Polar residues" evidence="18">
    <location>
        <begin position="362"/>
        <end position="371"/>
    </location>
</feature>
<feature type="compositionally biased region" description="Basic and acidic residues" evidence="18">
    <location>
        <begin position="306"/>
        <end position="353"/>
    </location>
</feature>
<feature type="compositionally biased region" description="Low complexity" evidence="18">
    <location>
        <begin position="478"/>
        <end position="487"/>
    </location>
</feature>
<evidence type="ECO:0000256" key="6">
    <source>
        <dbReference type="ARBA" id="ARBA00019964"/>
    </source>
</evidence>
<evidence type="ECO:0000256" key="12">
    <source>
        <dbReference type="ARBA" id="ARBA00022845"/>
    </source>
</evidence>
<feature type="region of interest" description="Disordered" evidence="18">
    <location>
        <begin position="778"/>
        <end position="842"/>
    </location>
</feature>
<keyword evidence="11" id="KW-0509">mRNA transport</keyword>
<dbReference type="STRING" id="7370.A0A1I8N7L2"/>
<evidence type="ECO:0000259" key="19">
    <source>
        <dbReference type="SMART" id="SM01044"/>
    </source>
</evidence>
<evidence type="ECO:0000256" key="9">
    <source>
        <dbReference type="ARBA" id="ARBA00022664"/>
    </source>
</evidence>
<evidence type="ECO:0000256" key="14">
    <source>
        <dbReference type="ARBA" id="ARBA00023161"/>
    </source>
</evidence>
<feature type="compositionally biased region" description="Basic and acidic residues" evidence="18">
    <location>
        <begin position="125"/>
        <end position="142"/>
    </location>
</feature>
<evidence type="ECO:0000313" key="22">
    <source>
        <dbReference type="RefSeq" id="XP_011295330.2"/>
    </source>
</evidence>
<dbReference type="InterPro" id="IPR028544">
    <property type="entry name" value="CASC3"/>
</dbReference>
<evidence type="ECO:0000256" key="8">
    <source>
        <dbReference type="ARBA" id="ARBA00022490"/>
    </source>
</evidence>
<feature type="compositionally biased region" description="Low complexity" evidence="18">
    <location>
        <begin position="543"/>
        <end position="559"/>
    </location>
</feature>
<feature type="compositionally biased region" description="Basic and acidic residues" evidence="18">
    <location>
        <begin position="215"/>
        <end position="232"/>
    </location>
</feature>
<dbReference type="RefSeq" id="XP_005190428.2">
    <property type="nucleotide sequence ID" value="XM_005190371.4"/>
</dbReference>
<accession>A0A9J7D2L1</accession>
<feature type="compositionally biased region" description="Acidic residues" evidence="18">
    <location>
        <begin position="73"/>
        <end position="120"/>
    </location>
</feature>
<feature type="compositionally biased region" description="Low complexity" evidence="18">
    <location>
        <begin position="433"/>
        <end position="451"/>
    </location>
</feature>
<keyword evidence="15" id="KW-0508">mRNA splicing</keyword>
<dbReference type="GeneID" id="101889268"/>
<comment type="subcellular location">
    <subcellularLocation>
        <location evidence="2">Cell projection</location>
        <location evidence="2">Dendrite</location>
    </subcellularLocation>
    <subcellularLocation>
        <location evidence="1">Cytoplasm</location>
        <location evidence="1">Stress granule</location>
    </subcellularLocation>
    <subcellularLocation>
        <location evidence="4">Cytoplasm</location>
        <location evidence="4">Perinuclear region</location>
    </subcellularLocation>
    <subcellularLocation>
        <location evidence="3">Nucleus speckle</location>
    </subcellularLocation>
</comment>
<dbReference type="SMART" id="SM01044">
    <property type="entry name" value="Btz"/>
    <property type="match status" value="1"/>
</dbReference>